<comment type="caution">
    <text evidence="5">The sequence shown here is derived from an EMBL/GenBank/DDBJ whole genome shotgun (WGS) entry which is preliminary data.</text>
</comment>
<feature type="signal peptide" evidence="3">
    <location>
        <begin position="1"/>
        <end position="22"/>
    </location>
</feature>
<organism evidence="5 6">
    <name type="scientific">Piromyces finnis</name>
    <dbReference type="NCBI Taxonomy" id="1754191"/>
    <lineage>
        <taxon>Eukaryota</taxon>
        <taxon>Fungi</taxon>
        <taxon>Fungi incertae sedis</taxon>
        <taxon>Chytridiomycota</taxon>
        <taxon>Chytridiomycota incertae sedis</taxon>
        <taxon>Neocallimastigomycetes</taxon>
        <taxon>Neocallimastigales</taxon>
        <taxon>Neocallimastigaceae</taxon>
        <taxon>Piromyces</taxon>
    </lineage>
</organism>
<sequence length="282" mass="31601">MKYLLPITTLVASALLATNVEARWQATPGHTWDYLLGAEESVIKASKQDVVTIDLEKAEKFVPYLHSRGQRAICYFSGGTTEHRAYDREAYQKSGLALGGNGDGWGNQWLDIRNKAKLQPLIRKRMQRARSYGCDAVEVDCLGIYHYRSDYTKEDSYVFAKWVAETAHQEGISIGLKNVAGISQRLEPYFDFAVVESCAESPNLCKLYTQFTDHNKAVFIVHYGNRGHKLSGSSLKNLIKEQGGHRFTCVISPHENLHNNSINYDCSTGSSASSSKLYFKKG</sequence>
<feature type="domain" description="Glycoside-hydrolase family GH114 TIM-barrel" evidence="4">
    <location>
        <begin position="31"/>
        <end position="258"/>
    </location>
</feature>
<dbReference type="Proteomes" id="UP000193719">
    <property type="component" value="Unassembled WGS sequence"/>
</dbReference>
<evidence type="ECO:0000256" key="1">
    <source>
        <dbReference type="ARBA" id="ARBA00001255"/>
    </source>
</evidence>
<reference evidence="5 6" key="2">
    <citation type="submission" date="2016-08" db="EMBL/GenBank/DDBJ databases">
        <title>Pervasive Adenine N6-methylation of Active Genes in Fungi.</title>
        <authorList>
            <consortium name="DOE Joint Genome Institute"/>
            <person name="Mondo S.J."/>
            <person name="Dannebaum R.O."/>
            <person name="Kuo R.C."/>
            <person name="Labutti K."/>
            <person name="Haridas S."/>
            <person name="Kuo A."/>
            <person name="Salamov A."/>
            <person name="Ahrendt S.R."/>
            <person name="Lipzen A."/>
            <person name="Sullivan W."/>
            <person name="Andreopoulos W.B."/>
            <person name="Clum A."/>
            <person name="Lindquist E."/>
            <person name="Daum C."/>
            <person name="Ramamoorthy G.K."/>
            <person name="Gryganskyi A."/>
            <person name="Culley D."/>
            <person name="Magnuson J.K."/>
            <person name="James T.Y."/>
            <person name="O'Malley M.A."/>
            <person name="Stajich J.E."/>
            <person name="Spatafora J.W."/>
            <person name="Visel A."/>
            <person name="Grigoriev I.V."/>
        </authorList>
    </citation>
    <scope>NUCLEOTIDE SEQUENCE [LARGE SCALE GENOMIC DNA]</scope>
    <source>
        <strain evidence="6">finn</strain>
    </source>
</reference>
<evidence type="ECO:0000256" key="3">
    <source>
        <dbReference type="SAM" id="SignalP"/>
    </source>
</evidence>
<dbReference type="InterPro" id="IPR013785">
    <property type="entry name" value="Aldolase_TIM"/>
</dbReference>
<dbReference type="Pfam" id="PF03537">
    <property type="entry name" value="Glyco_hydro_114"/>
    <property type="match status" value="1"/>
</dbReference>
<gene>
    <name evidence="5" type="ORF">BCR36DRAFT_296814</name>
</gene>
<keyword evidence="6" id="KW-1185">Reference proteome</keyword>
<dbReference type="InterPro" id="IPR017853">
    <property type="entry name" value="GH"/>
</dbReference>
<dbReference type="GO" id="GO:0004557">
    <property type="term" value="F:alpha-galactosidase activity"/>
    <property type="evidence" value="ECO:0007669"/>
    <property type="project" value="UniProtKB-EC"/>
</dbReference>
<proteinExistence type="predicted"/>
<accession>A0A1Y1V429</accession>
<dbReference type="PANTHER" id="PTHR35273">
    <property type="entry name" value="ALPHA-1,4 POLYGALACTOSAMINIDASE, PUTATIVE (AFU_ORTHOLOGUE AFUA_3G07890)-RELATED"/>
    <property type="match status" value="1"/>
</dbReference>
<dbReference type="EC" id="3.2.1.22" evidence="2"/>
<protein>
    <recommendedName>
        <fullName evidence="2">alpha-galactosidase</fullName>
        <ecNumber evidence="2">3.2.1.22</ecNumber>
    </recommendedName>
</protein>
<name>A0A1Y1V429_9FUNG</name>
<dbReference type="SUPFAM" id="SSF51445">
    <property type="entry name" value="(Trans)glycosidases"/>
    <property type="match status" value="1"/>
</dbReference>
<feature type="chain" id="PRO_5012056152" description="alpha-galactosidase" evidence="3">
    <location>
        <begin position="23"/>
        <end position="282"/>
    </location>
</feature>
<keyword evidence="3" id="KW-0732">Signal</keyword>
<evidence type="ECO:0000256" key="2">
    <source>
        <dbReference type="ARBA" id="ARBA00012755"/>
    </source>
</evidence>
<reference evidence="5 6" key="1">
    <citation type="submission" date="2016-08" db="EMBL/GenBank/DDBJ databases">
        <title>Genomes of anaerobic fungi encode conserved fungal cellulosomes for biomass hydrolysis.</title>
        <authorList>
            <consortium name="DOE Joint Genome Institute"/>
            <person name="Haitjema C.H."/>
            <person name="Gilmore S.P."/>
            <person name="Henske J.K."/>
            <person name="Solomon K.V."/>
            <person name="De Groot R."/>
            <person name="Kuo A."/>
            <person name="Mondo S.J."/>
            <person name="Salamov A.A."/>
            <person name="Labutti K."/>
            <person name="Zhao Z."/>
            <person name="Chiniquy J."/>
            <person name="Barry K."/>
            <person name="Brewer H.M."/>
            <person name="Purvine S.O."/>
            <person name="Wright A.T."/>
            <person name="Boxma B."/>
            <person name="Van Alen T."/>
            <person name="Hackstein J.H."/>
            <person name="Baker S.E."/>
            <person name="Grigoriev I.V."/>
            <person name="O'Malley M.A."/>
        </authorList>
    </citation>
    <scope>NUCLEOTIDE SEQUENCE [LARGE SCALE GENOMIC DNA]</scope>
    <source>
        <strain evidence="6">finn</strain>
    </source>
</reference>
<evidence type="ECO:0000259" key="4">
    <source>
        <dbReference type="Pfam" id="PF03537"/>
    </source>
</evidence>
<dbReference type="Gene3D" id="3.20.20.70">
    <property type="entry name" value="Aldolase class I"/>
    <property type="match status" value="1"/>
</dbReference>
<dbReference type="EMBL" id="MCFH01000033">
    <property type="protein sequence ID" value="ORX46837.1"/>
    <property type="molecule type" value="Genomic_DNA"/>
</dbReference>
<dbReference type="OrthoDB" id="2108802at2759"/>
<dbReference type="InterPro" id="IPR004352">
    <property type="entry name" value="GH114_TIM-barrel"/>
</dbReference>
<dbReference type="AlphaFoldDB" id="A0A1Y1V429"/>
<evidence type="ECO:0000313" key="5">
    <source>
        <dbReference type="EMBL" id="ORX46837.1"/>
    </source>
</evidence>
<comment type="catalytic activity">
    <reaction evidence="1">
        <text>Hydrolysis of terminal, non-reducing alpha-D-galactose residues in alpha-D-galactosides, including galactose oligosaccharides, galactomannans and galactolipids.</text>
        <dbReference type="EC" id="3.2.1.22"/>
    </reaction>
</comment>
<evidence type="ECO:0000313" key="6">
    <source>
        <dbReference type="Proteomes" id="UP000193719"/>
    </source>
</evidence>
<dbReference type="PANTHER" id="PTHR35273:SF2">
    <property type="entry name" value="ALPHA-GALACTOSIDASE"/>
    <property type="match status" value="1"/>
</dbReference>